<dbReference type="SUPFAM" id="SSF51182">
    <property type="entry name" value="RmlC-like cupins"/>
    <property type="match status" value="1"/>
</dbReference>
<protein>
    <submittedName>
        <fullName evidence="1">Gentisate 1,2-dioxygenase</fullName>
    </submittedName>
</protein>
<dbReference type="Gene3D" id="2.60.120.10">
    <property type="entry name" value="Jelly Rolls"/>
    <property type="match status" value="1"/>
</dbReference>
<dbReference type="RefSeq" id="WP_409362554.1">
    <property type="nucleotide sequence ID" value="NZ_JACHLK010000004.1"/>
</dbReference>
<dbReference type="AlphaFoldDB" id="A0A7X0PDJ5"/>
<dbReference type="InterPro" id="IPR014710">
    <property type="entry name" value="RmlC-like_jellyroll"/>
</dbReference>
<evidence type="ECO:0000313" key="1">
    <source>
        <dbReference type="EMBL" id="MBB6559809.1"/>
    </source>
</evidence>
<name>A0A7X0PDJ5_9BURK</name>
<comment type="caution">
    <text evidence="1">The sequence shown here is derived from an EMBL/GenBank/DDBJ whole genome shotgun (WGS) entry which is preliminary data.</text>
</comment>
<reference evidence="1 2" key="1">
    <citation type="submission" date="2020-08" db="EMBL/GenBank/DDBJ databases">
        <title>Functional genomics of gut bacteria from endangered species of beetles.</title>
        <authorList>
            <person name="Carlos-Shanley C."/>
        </authorList>
    </citation>
    <scope>NUCLEOTIDE SEQUENCE [LARGE SCALE GENOMIC DNA]</scope>
    <source>
        <strain evidence="1 2">S00198</strain>
    </source>
</reference>
<gene>
    <name evidence="1" type="ORF">HNP48_002481</name>
</gene>
<organism evidence="1 2">
    <name type="scientific">Acidovorax soli</name>
    <dbReference type="NCBI Taxonomy" id="592050"/>
    <lineage>
        <taxon>Bacteria</taxon>
        <taxon>Pseudomonadati</taxon>
        <taxon>Pseudomonadota</taxon>
        <taxon>Betaproteobacteria</taxon>
        <taxon>Burkholderiales</taxon>
        <taxon>Comamonadaceae</taxon>
        <taxon>Acidovorax</taxon>
    </lineage>
</organism>
<dbReference type="Proteomes" id="UP000575083">
    <property type="component" value="Unassembled WGS sequence"/>
</dbReference>
<keyword evidence="1" id="KW-0560">Oxidoreductase</keyword>
<proteinExistence type="predicted"/>
<sequence>MEQPRTHSAETLAARKAYYERIGGDSMTPLWEVLGALVPPRPRSPAVPHHWS</sequence>
<keyword evidence="1" id="KW-0223">Dioxygenase</keyword>
<dbReference type="GO" id="GO:0051213">
    <property type="term" value="F:dioxygenase activity"/>
    <property type="evidence" value="ECO:0007669"/>
    <property type="project" value="UniProtKB-KW"/>
</dbReference>
<dbReference type="InterPro" id="IPR011051">
    <property type="entry name" value="RmlC_Cupin_sf"/>
</dbReference>
<dbReference type="EMBL" id="JACHLK010000004">
    <property type="protein sequence ID" value="MBB6559809.1"/>
    <property type="molecule type" value="Genomic_DNA"/>
</dbReference>
<keyword evidence="2" id="KW-1185">Reference proteome</keyword>
<evidence type="ECO:0000313" key="2">
    <source>
        <dbReference type="Proteomes" id="UP000575083"/>
    </source>
</evidence>
<accession>A0A7X0PDJ5</accession>